<dbReference type="SUPFAM" id="SSF52540">
    <property type="entry name" value="P-loop containing nucleoside triphosphate hydrolases"/>
    <property type="match status" value="1"/>
</dbReference>
<dbReference type="InterPro" id="IPR027417">
    <property type="entry name" value="P-loop_NTPase"/>
</dbReference>
<keyword evidence="5" id="KW-0548">Nucleotidyltransferase</keyword>
<evidence type="ECO:0000256" key="5">
    <source>
        <dbReference type="ARBA" id="ARBA00022695"/>
    </source>
</evidence>
<dbReference type="Pfam" id="PF26253">
    <property type="entry name" value="RdRP_head"/>
    <property type="match status" value="1"/>
</dbReference>
<dbReference type="InterPro" id="IPR001650">
    <property type="entry name" value="Helicase_C-like"/>
</dbReference>
<feature type="domain" description="Helicase C-terminal" evidence="10">
    <location>
        <begin position="501"/>
        <end position="589"/>
    </location>
</feature>
<keyword evidence="7" id="KW-0943">RNA-mediated gene silencing</keyword>
<evidence type="ECO:0000313" key="12">
    <source>
        <dbReference type="RefSeq" id="XP_065649335.1"/>
    </source>
</evidence>
<dbReference type="RefSeq" id="XP_065649336.1">
    <property type="nucleotide sequence ID" value="XM_065793264.1"/>
</dbReference>
<dbReference type="InterPro" id="IPR006935">
    <property type="entry name" value="Helicase/UvrB_N"/>
</dbReference>
<evidence type="ECO:0000313" key="11">
    <source>
        <dbReference type="Proteomes" id="UP001652625"/>
    </source>
</evidence>
<dbReference type="InterPro" id="IPR057596">
    <property type="entry name" value="RDRP_core"/>
</dbReference>
<dbReference type="SUPFAM" id="SSF81301">
    <property type="entry name" value="Nucleotidyltransferase"/>
    <property type="match status" value="1"/>
</dbReference>
<comment type="similarity">
    <text evidence="1">Belongs to the RdRP family.</text>
</comment>
<dbReference type="Pfam" id="PF22600">
    <property type="entry name" value="MTPAP-like_central"/>
    <property type="match status" value="1"/>
</dbReference>
<dbReference type="EC" id="2.7.7.48" evidence="2"/>
<dbReference type="InterPro" id="IPR014001">
    <property type="entry name" value="Helicase_ATP-bd"/>
</dbReference>
<keyword evidence="4" id="KW-0808">Transferase</keyword>
<evidence type="ECO:0000256" key="6">
    <source>
        <dbReference type="ARBA" id="ARBA00022884"/>
    </source>
</evidence>
<evidence type="ECO:0000256" key="3">
    <source>
        <dbReference type="ARBA" id="ARBA00022484"/>
    </source>
</evidence>
<evidence type="ECO:0000259" key="9">
    <source>
        <dbReference type="SMART" id="SM00487"/>
    </source>
</evidence>
<evidence type="ECO:0000256" key="8">
    <source>
        <dbReference type="ARBA" id="ARBA00048744"/>
    </source>
</evidence>
<sequence>MVDCLDCSEILVASSNLFFFVKADKDVHLSIKPELYQLVKLEKKIYEFQDNKKLRIKCSNCDNSIGCILPIGPDGINLLAFAADKVKLCQRSLTIKEKWWNTYKSFASKIDQRDRDNLFGMLNENFVEKSNIKKGATKTVFPSAENLNLFEWFSVSLKKNPRQYQIEAFVEALQNNLVVVLQTGFGKTLIASMLIGRMCELNPQKMGLMIVDRVPLVFQHAASISCDTNLRIISLCGENMNKNAVKRINDGCFDVLVITAGAFYEMVMQKYIDVNIFCVVVIDECHHATGGHKYLDVIQFFTSMPLATQPRILGLTASPINAKTITKGIDRLQKFLLSFPSAKIFCPALSKSEQNIITLEFAYSEDQSSFLNQVVPMFNEHLKNNIYSPLKISGNELKHNLSNSYQMIGDLRALESNYQEHSGVISAIKVAYIYIESLEMCAIMGVSTAYNVIKDYVKEISTAYESVHEDSARLIKLSKILGDLEKTSKVLIFVHTRNVARALYKFLCENFGMFNLRMVFGHGGYDGMLWEGEQELAIRDFATGECNLIVATSVLEEGLDVAECDVVVSFTSVKSLIQFIQVRGRARKPGSKFFSFQSMHEVERINALFKQEEILNIVLQKHSNSQCHFSNLSQDIIKKIKEHYIDKPKMEFDNKEESHDFSFLIYVEIKKIDLTKAKEKILEVLQECSEFKVKHFEIINTTAEIKSSTLRVFSKDCIVFLVGARTHSHISTSLDAFLQFCRTFNFIVKLDDVCVCPSWAQFSIKSCNFECSKDIEITKFGIGYFVNKTSCVIAKEIYAKSCSFTEKEFIITYFEDIFQMFVKVPLTSFGYFGLLSIDKDSFSLSLVLLHAPFIYMLIEDKKVRVIHSDLPKLFSKFSLLQITFSINKVQEVQQALLSPKLFPVPHFYVKLKIVEQANDLNEYSCNYSMEALEEIKWYLGCIKDSRLLCLPNDPLNDIVKHIEKNEYLGLSLNEVLQLCEAAIKAVFSQLNKYSYFDPFFTIYENEFNHILKVPSSKWDILKDVIPSNCIMTKRVLATPTRIVMLPPVPVASNRLLRLLFCYNKLIVSFKDEDMSKLQDTMEYISVLIKDGIAVNDLRYLFFTSSASQLRDHKAYFIQVSCNTEIKKLRGQIIPQPEQFNSVAKYLSRLGLYATADMGKFFNISLDMYSWIDDLKAKNGELTTDGCGKISLSMCACISKFLKVDQTSALQIRFSGIKGVLVCTNDDDPDLKNKPFAFRPSMKKFENGDKSFCITSFAKYNSLKLNREVITLLNAVDSNLFSGILLKMQHVELERVVEIFNNKSSAEKYLCEYFAKEKVDRLSIVNFHHEKFWFSVLQGIYRLKVRNLLERANLSVENGCLVIGVADPVGILKEGEIFLQIDHDNKKEIIIGDVLVYRNPCLHPGDQRVVCCVDEPSLHYLVNVVVFPVINCECSFAASCSGGDLDGDQFAIIWDKKLIPPRHLIYPRFDYSQLTLVDPSNKNVDVTDEKDIVDFFMKVMMNESLGRIAYMHLALCDFIEDGARNPLAVELAKSQAAAVDYPKTGILPLVPSEARNLIKKNGYPDFMDKNSSYCSDKILGYIYRECKSIAFNFDCSAEVSMENAFGSKLIVEGYQEYLEDALEVYTCYVHNIKMIMSWFDLKVEADVVLGCATYSWSNYIDADRGKAAKSIAECYQALVKKFREIFFSGINDVVSKMKKACAWYNLINDNTNNVFERKKYLSFPWVVSDVLCEVFQEKHNQRPSSFFIEIGSSAIDYFNKSSLLLLKTITDKAKVLDIIECEIKRFVKKEYRIDEAFEISIYGSTSIYVCEPESDVDICISAVQSVFLSNIFPPQMKFLMNKLEKEKHILEFVISRALESVSSSKREVLNTKIPIVKCTIGNEDSAISCDVSMNLIGRLKTKYIHFLYQNNFLFFPLFRILVSWARVVGLVKSSSNDIGIMDTAEIYLLIINLMETLKYENDAENNRYCSISYLYSCLDKLKKRDKHELGLMLHTFFKKAANLKGNLVFYWPVPNIPEVVIDNKVTEKISIFAQNAFHLISATKSINDLFFYILRSQKSLVEYSFKLPLSVSYAIKQGISFHSSRLSKLSGAIVSLTPKEGTVNLLVTAVGSSLSINLLRSEIHNLVHTNKILALGVLPKKKSKYFMEGSSLLIVEGYTLASNPTLKFEENLGAFELLHTCNRKDSLYVENNFESIPVWLDEEYIRFQSCIFKQMLMFPRANNISIEATSRFGCFYLIDLSKQLPDAKTSLKLTELEQMIERGHTNRKKWDRTGYSLSNNQQERSSEKFNLNPLRNSVPDVEGVKKKIKIKKKNCLRIATAFTPCLLESNTNDESAKQKLLRIYDKVLSECGFQNGSSFFRLFAPWKVTLSVSSSFEVDIKLDNSLKVLEIAERPLTWLKATLVSSKKQSFLDQIQTNPDIRLTIVSQDVVKTDSELYNVVYPLINGVRTLPINLKNGRPKLTPLGGRNYVSVVRNVEWHKKMSSGLIDANISYGQSFFGYELQLTKPFCELSLQFNTEKLRDSLGEFLKLDLLNEFTKEFYYKSIEVRNILEKFLSQKDF</sequence>
<dbReference type="Pfam" id="PF04851">
    <property type="entry name" value="ResIII"/>
    <property type="match status" value="1"/>
</dbReference>
<dbReference type="Proteomes" id="UP001652625">
    <property type="component" value="Chromosome 03"/>
</dbReference>
<comment type="catalytic activity">
    <reaction evidence="8">
        <text>RNA(n) + a ribonucleoside 5'-triphosphate = RNA(n+1) + diphosphate</text>
        <dbReference type="Rhea" id="RHEA:21248"/>
        <dbReference type="Rhea" id="RHEA-COMP:14527"/>
        <dbReference type="Rhea" id="RHEA-COMP:17342"/>
        <dbReference type="ChEBI" id="CHEBI:33019"/>
        <dbReference type="ChEBI" id="CHEBI:61557"/>
        <dbReference type="ChEBI" id="CHEBI:140395"/>
        <dbReference type="EC" id="2.7.7.48"/>
    </reaction>
</comment>
<proteinExistence type="inferred from homology"/>
<dbReference type="Gene3D" id="3.40.50.300">
    <property type="entry name" value="P-loop containing nucleotide triphosphate hydrolases"/>
    <property type="match status" value="2"/>
</dbReference>
<dbReference type="PANTHER" id="PTHR23079:SF55">
    <property type="entry name" value="RNA-DIRECTED RNA POLYMERASE"/>
    <property type="match status" value="1"/>
</dbReference>
<dbReference type="InterPro" id="IPR007855">
    <property type="entry name" value="RDRP"/>
</dbReference>
<evidence type="ECO:0000256" key="2">
    <source>
        <dbReference type="ARBA" id="ARBA00012494"/>
    </source>
</evidence>
<dbReference type="SMART" id="SM00490">
    <property type="entry name" value="HELICc"/>
    <property type="match status" value="1"/>
</dbReference>
<dbReference type="InterPro" id="IPR058752">
    <property type="entry name" value="RDRP_C_head"/>
</dbReference>
<keyword evidence="3" id="KW-0696">RNA-directed RNA polymerase</keyword>
<dbReference type="Pfam" id="PF05183">
    <property type="entry name" value="RdRP"/>
    <property type="match status" value="1"/>
</dbReference>
<organism evidence="11 12">
    <name type="scientific">Hydra vulgaris</name>
    <name type="common">Hydra</name>
    <name type="synonym">Hydra attenuata</name>
    <dbReference type="NCBI Taxonomy" id="6087"/>
    <lineage>
        <taxon>Eukaryota</taxon>
        <taxon>Metazoa</taxon>
        <taxon>Cnidaria</taxon>
        <taxon>Hydrozoa</taxon>
        <taxon>Hydroidolina</taxon>
        <taxon>Anthoathecata</taxon>
        <taxon>Aplanulata</taxon>
        <taxon>Hydridae</taxon>
        <taxon>Hydra</taxon>
    </lineage>
</organism>
<evidence type="ECO:0000256" key="1">
    <source>
        <dbReference type="ARBA" id="ARBA00005762"/>
    </source>
</evidence>
<dbReference type="SMART" id="SM00487">
    <property type="entry name" value="DEXDc"/>
    <property type="match status" value="1"/>
</dbReference>
<feature type="domain" description="Helicase ATP-binding" evidence="9">
    <location>
        <begin position="157"/>
        <end position="355"/>
    </location>
</feature>
<dbReference type="Pfam" id="PF00271">
    <property type="entry name" value="Helicase_C"/>
    <property type="match status" value="1"/>
</dbReference>
<dbReference type="Gene3D" id="3.30.460.10">
    <property type="entry name" value="Beta Polymerase, domain 2"/>
    <property type="match status" value="1"/>
</dbReference>
<dbReference type="InterPro" id="IPR043519">
    <property type="entry name" value="NT_sf"/>
</dbReference>
<accession>A0ABM4BJV4</accession>
<evidence type="ECO:0000256" key="4">
    <source>
        <dbReference type="ARBA" id="ARBA00022679"/>
    </source>
</evidence>
<dbReference type="RefSeq" id="XP_065649335.1">
    <property type="nucleotide sequence ID" value="XM_065793263.1"/>
</dbReference>
<dbReference type="InterPro" id="IPR054708">
    <property type="entry name" value="MTPAP-like_central"/>
</dbReference>
<dbReference type="PANTHER" id="PTHR23079">
    <property type="entry name" value="RNA-DEPENDENT RNA POLYMERASE"/>
    <property type="match status" value="1"/>
</dbReference>
<name>A0ABM4BJV4_HYDVU</name>
<protein>
    <recommendedName>
        <fullName evidence="2">RNA-directed RNA polymerase</fullName>
        <ecNumber evidence="2">2.7.7.48</ecNumber>
    </recommendedName>
</protein>
<gene>
    <name evidence="12 13" type="primary">LOC105846434</name>
</gene>
<dbReference type="GeneID" id="105846434"/>
<evidence type="ECO:0000313" key="13">
    <source>
        <dbReference type="RefSeq" id="XP_065649336.1"/>
    </source>
</evidence>
<reference evidence="12 13" key="1">
    <citation type="submission" date="2025-05" db="UniProtKB">
        <authorList>
            <consortium name="RefSeq"/>
        </authorList>
    </citation>
    <scope>IDENTIFICATION</scope>
</reference>
<evidence type="ECO:0000259" key="10">
    <source>
        <dbReference type="SMART" id="SM00490"/>
    </source>
</evidence>
<evidence type="ECO:0000256" key="7">
    <source>
        <dbReference type="ARBA" id="ARBA00023158"/>
    </source>
</evidence>
<keyword evidence="11" id="KW-1185">Reference proteome</keyword>
<keyword evidence="6" id="KW-0694">RNA-binding</keyword>